<evidence type="ECO:0000256" key="19">
    <source>
        <dbReference type="SAM" id="MobiDB-lite"/>
    </source>
</evidence>
<dbReference type="PANTHER" id="PTHR11695:SF294">
    <property type="entry name" value="RETICULON-4-INTERACTING PROTEIN 1, MITOCHONDRIAL"/>
    <property type="match status" value="1"/>
</dbReference>
<evidence type="ECO:0000256" key="18">
    <source>
        <dbReference type="ARBA" id="ARBA00071154"/>
    </source>
</evidence>
<feature type="region of interest" description="Disordered" evidence="19">
    <location>
        <begin position="359"/>
        <end position="383"/>
    </location>
</feature>
<keyword evidence="13" id="KW-0472">Membrane</keyword>
<evidence type="ECO:0000256" key="17">
    <source>
        <dbReference type="ARBA" id="ARBA00051220"/>
    </source>
</evidence>
<dbReference type="EMBL" id="JBHFQA010000019">
    <property type="protein sequence ID" value="KAL2081782.1"/>
    <property type="molecule type" value="Genomic_DNA"/>
</dbReference>
<keyword evidence="10" id="KW-0809">Transit peptide</keyword>
<dbReference type="InterPro" id="IPR037397">
    <property type="entry name" value="RTN4IP1"/>
</dbReference>
<comment type="catalytic activity">
    <reaction evidence="17">
        <text>a 3-demethylubiquinone + NADPH + 2 H(+) = a 3-demethylubiquinol + NADP(+)</text>
        <dbReference type="Rhea" id="RHEA:83239"/>
        <dbReference type="Rhea" id="RHEA-COMP:10914"/>
        <dbReference type="Rhea" id="RHEA-COMP:19654"/>
        <dbReference type="ChEBI" id="CHEBI:15378"/>
        <dbReference type="ChEBI" id="CHEBI:57783"/>
        <dbReference type="ChEBI" id="CHEBI:58349"/>
        <dbReference type="ChEBI" id="CHEBI:84422"/>
        <dbReference type="ChEBI" id="CHEBI:231825"/>
    </reaction>
</comment>
<evidence type="ECO:0000256" key="1">
    <source>
        <dbReference type="ARBA" id="ARBA00004294"/>
    </source>
</evidence>
<dbReference type="CDD" id="cd08248">
    <property type="entry name" value="RTN4I1"/>
    <property type="match status" value="1"/>
</dbReference>
<evidence type="ECO:0000256" key="6">
    <source>
        <dbReference type="ARBA" id="ARBA00022741"/>
    </source>
</evidence>
<dbReference type="GO" id="GO:0007399">
    <property type="term" value="P:nervous system development"/>
    <property type="evidence" value="ECO:0007669"/>
    <property type="project" value="UniProtKB-KW"/>
</dbReference>
<dbReference type="InterPro" id="IPR011032">
    <property type="entry name" value="GroES-like_sf"/>
</dbReference>
<organism evidence="21 22">
    <name type="scientific">Coilia grayii</name>
    <name type="common">Gray's grenadier anchovy</name>
    <dbReference type="NCBI Taxonomy" id="363190"/>
    <lineage>
        <taxon>Eukaryota</taxon>
        <taxon>Metazoa</taxon>
        <taxon>Chordata</taxon>
        <taxon>Craniata</taxon>
        <taxon>Vertebrata</taxon>
        <taxon>Euteleostomi</taxon>
        <taxon>Actinopterygii</taxon>
        <taxon>Neopterygii</taxon>
        <taxon>Teleostei</taxon>
        <taxon>Clupei</taxon>
        <taxon>Clupeiformes</taxon>
        <taxon>Clupeoidei</taxon>
        <taxon>Engraulidae</taxon>
        <taxon>Coilinae</taxon>
        <taxon>Coilia</taxon>
    </lineage>
</organism>
<dbReference type="GO" id="GO:0000166">
    <property type="term" value="F:nucleotide binding"/>
    <property type="evidence" value="ECO:0007669"/>
    <property type="project" value="UniProtKB-KW"/>
</dbReference>
<evidence type="ECO:0000313" key="22">
    <source>
        <dbReference type="Proteomes" id="UP001591681"/>
    </source>
</evidence>
<keyword evidence="22" id="KW-1185">Reference proteome</keyword>
<name>A0ABD1J3L9_9TELE</name>
<evidence type="ECO:0000256" key="8">
    <source>
        <dbReference type="ARBA" id="ARBA00022857"/>
    </source>
</evidence>
<evidence type="ECO:0000256" key="16">
    <source>
        <dbReference type="ARBA" id="ARBA00051102"/>
    </source>
</evidence>
<evidence type="ECO:0000256" key="9">
    <source>
        <dbReference type="ARBA" id="ARBA00022902"/>
    </source>
</evidence>
<evidence type="ECO:0000256" key="2">
    <source>
        <dbReference type="ARBA" id="ARBA00004305"/>
    </source>
</evidence>
<dbReference type="InterPro" id="IPR013154">
    <property type="entry name" value="ADH-like_N"/>
</dbReference>
<evidence type="ECO:0000256" key="7">
    <source>
        <dbReference type="ARBA" id="ARBA00022787"/>
    </source>
</evidence>
<evidence type="ECO:0000256" key="14">
    <source>
        <dbReference type="ARBA" id="ARBA00050485"/>
    </source>
</evidence>
<dbReference type="GO" id="GO:0005741">
    <property type="term" value="C:mitochondrial outer membrane"/>
    <property type="evidence" value="ECO:0007669"/>
    <property type="project" value="UniProtKB-SubCell"/>
</dbReference>
<dbReference type="FunFam" id="3.90.180.10:FF:000009">
    <property type="entry name" value="Reticulon-4-interacting protein 1, mitochondrial"/>
    <property type="match status" value="1"/>
</dbReference>
<evidence type="ECO:0000256" key="12">
    <source>
        <dbReference type="ARBA" id="ARBA00023128"/>
    </source>
</evidence>
<evidence type="ECO:0000256" key="15">
    <source>
        <dbReference type="ARBA" id="ARBA00050566"/>
    </source>
</evidence>
<dbReference type="PANTHER" id="PTHR11695">
    <property type="entry name" value="ALCOHOL DEHYDROGENASE RELATED"/>
    <property type="match status" value="1"/>
</dbReference>
<dbReference type="GO" id="GO:0016491">
    <property type="term" value="F:oxidoreductase activity"/>
    <property type="evidence" value="ECO:0007669"/>
    <property type="project" value="UniProtKB-KW"/>
</dbReference>
<evidence type="ECO:0000256" key="11">
    <source>
        <dbReference type="ARBA" id="ARBA00023002"/>
    </source>
</evidence>
<comment type="pathway">
    <text evidence="3">Cofactor biosynthesis; ubiquinone biosynthesis.</text>
</comment>
<protein>
    <recommendedName>
        <fullName evidence="18">NAD(P)H oxidoreductase RTN4IP1, mitochondrial</fullName>
    </recommendedName>
</protein>
<gene>
    <name evidence="21" type="ORF">ACEWY4_021600</name>
</gene>
<comment type="catalytic activity">
    <reaction evidence="16">
        <text>3-demethylubiquinone-10 + NADH + 2 H(+) = 3-demethylubiquinol-10 + NAD(+)</text>
        <dbReference type="Rhea" id="RHEA:83243"/>
        <dbReference type="ChEBI" id="CHEBI:15378"/>
        <dbReference type="ChEBI" id="CHEBI:57540"/>
        <dbReference type="ChEBI" id="CHEBI:57945"/>
        <dbReference type="ChEBI" id="CHEBI:64182"/>
        <dbReference type="ChEBI" id="CHEBI:231824"/>
    </reaction>
</comment>
<dbReference type="InterPro" id="IPR036291">
    <property type="entry name" value="NAD(P)-bd_dom_sf"/>
</dbReference>
<dbReference type="SMART" id="SM00829">
    <property type="entry name" value="PKS_ER"/>
    <property type="match status" value="1"/>
</dbReference>
<dbReference type="GO" id="GO:0005759">
    <property type="term" value="C:mitochondrial matrix"/>
    <property type="evidence" value="ECO:0007669"/>
    <property type="project" value="UniProtKB-SubCell"/>
</dbReference>
<keyword evidence="11" id="KW-0560">Oxidoreductase</keyword>
<dbReference type="FunFam" id="3.40.50.720:FF:000147">
    <property type="entry name" value="Reticulon-4-interacting protein 1 homolog, mitochondrial"/>
    <property type="match status" value="1"/>
</dbReference>
<dbReference type="SUPFAM" id="SSF51735">
    <property type="entry name" value="NAD(P)-binding Rossmann-fold domains"/>
    <property type="match status" value="1"/>
</dbReference>
<dbReference type="Pfam" id="PF08240">
    <property type="entry name" value="ADH_N"/>
    <property type="match status" value="1"/>
</dbReference>
<dbReference type="Proteomes" id="UP001591681">
    <property type="component" value="Unassembled WGS sequence"/>
</dbReference>
<sequence>MRAWVINQYGTNDVLAFSENHPAPSVNFAHEVVLQVHAASLNPLDIAMRGGYGAGVLRLRRDPRTLLRNGAEFPLVLGRDVSGVVLQCGSGVRHVQEGDEVWASIPPWQQGSLAEYVLLNGSDVSLKPKSLNHIEAASLPYVAATAWSALVNTGGLHSDNCSRKRILVHGASGGVGTLAIQLLKAWGAHVTATCFRDGVGLVTELGADDVIDCTAGDAASQLSTRQKFDLILDNVGGDTESWAVALVKPWAGGKFVTLVSPLLRNTDALGLVDGVLRSCMTLHDKAIRSVAKGVFYRWAFYVPDGVALDRIGELVSSGKIRPVVEAAFPFSQVPQAFGRVEAGQARGKTVIAIATHEAESQFGSSPSPSDGHPSPVTVTHSDAHTREDGYVTSLLAEEEDTSAACTHGWHKAQA</sequence>
<dbReference type="Gene3D" id="3.90.180.10">
    <property type="entry name" value="Medium-chain alcohol dehydrogenases, catalytic domain"/>
    <property type="match status" value="1"/>
</dbReference>
<dbReference type="Pfam" id="PF13602">
    <property type="entry name" value="ADH_zinc_N_2"/>
    <property type="match status" value="1"/>
</dbReference>
<keyword evidence="5" id="KW-0831">Ubiquinone biosynthesis</keyword>
<dbReference type="AlphaFoldDB" id="A0ABD1J3L9"/>
<keyword evidence="6" id="KW-0547">Nucleotide-binding</keyword>
<reference evidence="21 22" key="1">
    <citation type="submission" date="2024-09" db="EMBL/GenBank/DDBJ databases">
        <title>A chromosome-level genome assembly of Gray's grenadier anchovy, Coilia grayii.</title>
        <authorList>
            <person name="Fu Z."/>
        </authorList>
    </citation>
    <scope>NUCLEOTIDE SEQUENCE [LARGE SCALE GENOMIC DNA]</scope>
    <source>
        <strain evidence="21">G4</strain>
        <tissue evidence="21">Muscle</tissue>
    </source>
</reference>
<evidence type="ECO:0000259" key="20">
    <source>
        <dbReference type="SMART" id="SM00829"/>
    </source>
</evidence>
<comment type="similarity">
    <text evidence="4">Belongs to the zinc-containing alcohol dehydrogenase family. Quinone oxidoreductase subfamily.</text>
</comment>
<evidence type="ECO:0000256" key="10">
    <source>
        <dbReference type="ARBA" id="ARBA00022946"/>
    </source>
</evidence>
<keyword evidence="7" id="KW-1000">Mitochondrion outer membrane</keyword>
<comment type="catalytic activity">
    <reaction evidence="15">
        <text>a 3-demethylubiquinone + NADH + 2 H(+) = a 3-demethylubiquinol + NAD(+)</text>
        <dbReference type="Rhea" id="RHEA:83235"/>
        <dbReference type="Rhea" id="RHEA-COMP:10914"/>
        <dbReference type="Rhea" id="RHEA-COMP:19654"/>
        <dbReference type="ChEBI" id="CHEBI:15378"/>
        <dbReference type="ChEBI" id="CHEBI:57540"/>
        <dbReference type="ChEBI" id="CHEBI:57945"/>
        <dbReference type="ChEBI" id="CHEBI:84422"/>
        <dbReference type="ChEBI" id="CHEBI:231825"/>
    </reaction>
</comment>
<comment type="catalytic activity">
    <reaction evidence="14">
        <text>3-demethylubiquinone-10 + NADPH + 2 H(+) = 3-demethylubiquinol-10 + NADP(+)</text>
        <dbReference type="Rhea" id="RHEA:83247"/>
        <dbReference type="ChEBI" id="CHEBI:15378"/>
        <dbReference type="ChEBI" id="CHEBI:57783"/>
        <dbReference type="ChEBI" id="CHEBI:58349"/>
        <dbReference type="ChEBI" id="CHEBI:64182"/>
        <dbReference type="ChEBI" id="CHEBI:231824"/>
    </reaction>
</comment>
<keyword evidence="8" id="KW-0521">NADP</keyword>
<accession>A0ABD1J3L9</accession>
<evidence type="ECO:0000256" key="13">
    <source>
        <dbReference type="ARBA" id="ARBA00023136"/>
    </source>
</evidence>
<keyword evidence="9" id="KW-0524">Neurogenesis</keyword>
<evidence type="ECO:0000256" key="4">
    <source>
        <dbReference type="ARBA" id="ARBA00010371"/>
    </source>
</evidence>
<dbReference type="InterPro" id="IPR020843">
    <property type="entry name" value="ER"/>
</dbReference>
<feature type="domain" description="Enoyl reductase (ER)" evidence="20">
    <location>
        <begin position="10"/>
        <end position="351"/>
    </location>
</feature>
<proteinExistence type="inferred from homology"/>
<evidence type="ECO:0000256" key="5">
    <source>
        <dbReference type="ARBA" id="ARBA00022688"/>
    </source>
</evidence>
<evidence type="ECO:0000313" key="21">
    <source>
        <dbReference type="EMBL" id="KAL2081782.1"/>
    </source>
</evidence>
<feature type="compositionally biased region" description="Low complexity" evidence="19">
    <location>
        <begin position="363"/>
        <end position="375"/>
    </location>
</feature>
<comment type="caution">
    <text evidence="21">The sequence shown here is derived from an EMBL/GenBank/DDBJ whole genome shotgun (WGS) entry which is preliminary data.</text>
</comment>
<dbReference type="Gene3D" id="3.40.50.720">
    <property type="entry name" value="NAD(P)-binding Rossmann-like Domain"/>
    <property type="match status" value="1"/>
</dbReference>
<keyword evidence="12" id="KW-0496">Mitochondrion</keyword>
<evidence type="ECO:0000256" key="3">
    <source>
        <dbReference type="ARBA" id="ARBA00004749"/>
    </source>
</evidence>
<comment type="subcellular location">
    <subcellularLocation>
        <location evidence="2">Mitochondrion matrix</location>
    </subcellularLocation>
    <subcellularLocation>
        <location evidence="1">Mitochondrion outer membrane</location>
    </subcellularLocation>
</comment>
<dbReference type="InterPro" id="IPR050700">
    <property type="entry name" value="YIM1/Zinc_Alcohol_DH_Fams"/>
</dbReference>
<dbReference type="GO" id="GO:0006744">
    <property type="term" value="P:ubiquinone biosynthetic process"/>
    <property type="evidence" value="ECO:0007669"/>
    <property type="project" value="UniProtKB-KW"/>
</dbReference>
<dbReference type="SUPFAM" id="SSF50129">
    <property type="entry name" value="GroES-like"/>
    <property type="match status" value="1"/>
</dbReference>